<dbReference type="AlphaFoldDB" id="A0A316Z785"/>
<evidence type="ECO:0000256" key="6">
    <source>
        <dbReference type="ARBA" id="ARBA00022989"/>
    </source>
</evidence>
<name>A0A316Z785_9BASI</name>
<evidence type="ECO:0000256" key="10">
    <source>
        <dbReference type="SAM" id="Phobius"/>
    </source>
</evidence>
<dbReference type="InterPro" id="IPR018108">
    <property type="entry name" value="MCP_transmembrane"/>
</dbReference>
<keyword evidence="6 10" id="KW-1133">Transmembrane helix</keyword>
<evidence type="ECO:0000256" key="7">
    <source>
        <dbReference type="ARBA" id="ARBA00023136"/>
    </source>
</evidence>
<dbReference type="GeneID" id="37270334"/>
<gene>
    <name evidence="11" type="ORF">FA09DRAFT_330903</name>
</gene>
<dbReference type="STRING" id="58919.A0A316Z785"/>
<keyword evidence="7 8" id="KW-0472">Membrane</keyword>
<sequence length="316" mass="33026">MSAAPAPPSTAPLRPPLLASLLGGALAGLSVDLLFYPLDTLKTRLQARQGFWAAGGFKNAYRGVGSVAVGSAPGAAIFFLSYESLQPLLRDAGLAHGAALHMAAASVAEVAACLIRVPTEVVKSRQQTAAYGTHVASSSKALSAVLQEQGVRGLYRGFAGTVGREIPFTCIQFPLYEYFKLQIARSPRFAALRTSDAAGADSSNTRQLPTWQAGLAGSAAGGIAAALTTPLDVVKTRIMLERRAPGTLDASVPAGANVRILPTLLHVLRTEGFGALWRGVVPRTLWISGGGFVFLGTAHAVIGTLAEDERRRGRVQ</sequence>
<keyword evidence="4 8" id="KW-0812">Transmembrane</keyword>
<feature type="repeat" description="Solcar" evidence="8">
    <location>
        <begin position="15"/>
        <end position="88"/>
    </location>
</feature>
<evidence type="ECO:0000256" key="3">
    <source>
        <dbReference type="ARBA" id="ARBA00022448"/>
    </source>
</evidence>
<keyword evidence="12" id="KW-1185">Reference proteome</keyword>
<evidence type="ECO:0000256" key="2">
    <source>
        <dbReference type="ARBA" id="ARBA00006375"/>
    </source>
</evidence>
<protein>
    <submittedName>
        <fullName evidence="11">Mitochondrial carrier</fullName>
    </submittedName>
</protein>
<evidence type="ECO:0000313" key="11">
    <source>
        <dbReference type="EMBL" id="PWN96812.1"/>
    </source>
</evidence>
<accession>A0A316Z785</accession>
<dbReference type="Gene3D" id="1.50.40.10">
    <property type="entry name" value="Mitochondrial carrier domain"/>
    <property type="match status" value="2"/>
</dbReference>
<dbReference type="PROSITE" id="PS50920">
    <property type="entry name" value="SOLCAR"/>
    <property type="match status" value="3"/>
</dbReference>
<evidence type="ECO:0000313" key="12">
    <source>
        <dbReference type="Proteomes" id="UP000245946"/>
    </source>
</evidence>
<dbReference type="PANTHER" id="PTHR45667">
    <property type="entry name" value="S-ADENOSYLMETHIONINE MITOCHONDRIAL CARRIER PROTEIN"/>
    <property type="match status" value="1"/>
</dbReference>
<evidence type="ECO:0000256" key="4">
    <source>
        <dbReference type="ARBA" id="ARBA00022692"/>
    </source>
</evidence>
<reference evidence="11 12" key="1">
    <citation type="journal article" date="2018" name="Mol. Biol. Evol.">
        <title>Broad Genomic Sampling Reveals a Smut Pathogenic Ancestry of the Fungal Clade Ustilaginomycotina.</title>
        <authorList>
            <person name="Kijpornyongpan T."/>
            <person name="Mondo S.J."/>
            <person name="Barry K."/>
            <person name="Sandor L."/>
            <person name="Lee J."/>
            <person name="Lipzen A."/>
            <person name="Pangilinan J."/>
            <person name="LaButti K."/>
            <person name="Hainaut M."/>
            <person name="Henrissat B."/>
            <person name="Grigoriev I.V."/>
            <person name="Spatafora J.W."/>
            <person name="Aime M.C."/>
        </authorList>
    </citation>
    <scope>NUCLEOTIDE SEQUENCE [LARGE SCALE GENOMIC DNA]</scope>
    <source>
        <strain evidence="11 12">MCA 4186</strain>
    </source>
</reference>
<dbReference type="Pfam" id="PF00153">
    <property type="entry name" value="Mito_carr"/>
    <property type="match status" value="3"/>
</dbReference>
<feature type="transmembrane region" description="Helical" evidence="10">
    <location>
        <begin position="59"/>
        <end position="82"/>
    </location>
</feature>
<dbReference type="SUPFAM" id="SSF103506">
    <property type="entry name" value="Mitochondrial carrier"/>
    <property type="match status" value="1"/>
</dbReference>
<feature type="transmembrane region" description="Helical" evidence="10">
    <location>
        <begin position="17"/>
        <end position="38"/>
    </location>
</feature>
<keyword evidence="5" id="KW-0677">Repeat</keyword>
<comment type="similarity">
    <text evidence="2 9">Belongs to the mitochondrial carrier (TC 2.A.29) family.</text>
</comment>
<feature type="repeat" description="Solcar" evidence="8">
    <location>
        <begin position="96"/>
        <end position="182"/>
    </location>
</feature>
<dbReference type="EMBL" id="KZ819297">
    <property type="protein sequence ID" value="PWN96812.1"/>
    <property type="molecule type" value="Genomic_DNA"/>
</dbReference>
<comment type="subcellular location">
    <subcellularLocation>
        <location evidence="1">Membrane</location>
        <topology evidence="1">Multi-pass membrane protein</topology>
    </subcellularLocation>
</comment>
<evidence type="ECO:0000256" key="8">
    <source>
        <dbReference type="PROSITE-ProRule" id="PRU00282"/>
    </source>
</evidence>
<dbReference type="Proteomes" id="UP000245946">
    <property type="component" value="Unassembled WGS sequence"/>
</dbReference>
<dbReference type="GO" id="GO:0016020">
    <property type="term" value="C:membrane"/>
    <property type="evidence" value="ECO:0007669"/>
    <property type="project" value="UniProtKB-SubCell"/>
</dbReference>
<proteinExistence type="inferred from homology"/>
<dbReference type="OrthoDB" id="415315at2759"/>
<evidence type="ECO:0000256" key="9">
    <source>
        <dbReference type="RuleBase" id="RU000488"/>
    </source>
</evidence>
<keyword evidence="3 9" id="KW-0813">Transport</keyword>
<evidence type="ECO:0000256" key="5">
    <source>
        <dbReference type="ARBA" id="ARBA00022737"/>
    </source>
</evidence>
<feature type="repeat" description="Solcar" evidence="8">
    <location>
        <begin position="208"/>
        <end position="304"/>
    </location>
</feature>
<dbReference type="InterPro" id="IPR023395">
    <property type="entry name" value="MCP_dom_sf"/>
</dbReference>
<organism evidence="11 12">
    <name type="scientific">Tilletiopsis washingtonensis</name>
    <dbReference type="NCBI Taxonomy" id="58919"/>
    <lineage>
        <taxon>Eukaryota</taxon>
        <taxon>Fungi</taxon>
        <taxon>Dikarya</taxon>
        <taxon>Basidiomycota</taxon>
        <taxon>Ustilaginomycotina</taxon>
        <taxon>Exobasidiomycetes</taxon>
        <taxon>Entylomatales</taxon>
        <taxon>Entylomatales incertae sedis</taxon>
        <taxon>Tilletiopsis</taxon>
    </lineage>
</organism>
<dbReference type="RefSeq" id="XP_025597091.1">
    <property type="nucleotide sequence ID" value="XM_025742790.1"/>
</dbReference>
<evidence type="ECO:0000256" key="1">
    <source>
        <dbReference type="ARBA" id="ARBA00004141"/>
    </source>
</evidence>